<evidence type="ECO:0000313" key="2">
    <source>
        <dbReference type="EMBL" id="QOY42898.1"/>
    </source>
</evidence>
<feature type="region of interest" description="Disordered" evidence="1">
    <location>
        <begin position="465"/>
        <end position="484"/>
    </location>
</feature>
<protein>
    <submittedName>
        <fullName evidence="2">Uncharacterized protein</fullName>
    </submittedName>
</protein>
<dbReference type="EMBL" id="CP044421">
    <property type="protein sequence ID" value="QOY42898.1"/>
    <property type="molecule type" value="Genomic_DNA"/>
</dbReference>
<evidence type="ECO:0000313" key="3">
    <source>
        <dbReference type="Proteomes" id="UP000593906"/>
    </source>
</evidence>
<gene>
    <name evidence="2" type="ORF">CPATCC_000585</name>
</gene>
<organism evidence="2 3">
    <name type="scientific">Cryptosporidium parvum</name>
    <dbReference type="NCBI Taxonomy" id="5807"/>
    <lineage>
        <taxon>Eukaryota</taxon>
        <taxon>Sar</taxon>
        <taxon>Alveolata</taxon>
        <taxon>Apicomplexa</taxon>
        <taxon>Conoidasida</taxon>
        <taxon>Coccidia</taxon>
        <taxon>Eucoccidiorida</taxon>
        <taxon>Eimeriorina</taxon>
        <taxon>Cryptosporidiidae</taxon>
        <taxon>Cryptosporidium</taxon>
    </lineage>
</organism>
<proteinExistence type="predicted"/>
<dbReference type="VEuPathDB" id="CryptoDB:CPATCC_0027490"/>
<feature type="region of interest" description="Disordered" evidence="1">
    <location>
        <begin position="107"/>
        <end position="132"/>
    </location>
</feature>
<dbReference type="AlphaFoldDB" id="A0A7S7RHG0"/>
<sequence>MNDEKFIDGGECSEGFKFKFLDYLDGMSNDELMEIAMDHDNIMGLLEISLYPSEEIFKYSRLATELLCTNVFLDVLISGYTFGIDFNVNTNSDSVKDSELDFDLESDSDLGLNSESDSELDSDSGLVTDSETSSRFESNFSLKPNLNIETNSILGPDIQRNNNTYSKSDQGLNLEDNILVKENRLDRIYAMPISVLIEFILDENGEYEEELGLESNIVGISNFSKLVYYMMIYDLEWTWKYILSTKNGRFLLNLISLLNHPSIFHLLKLIIGILFCQGQDQDQDHELFIRGTEIKLDDILRRLCQNFRLDNELGDERNLLSRRKNRDRPQLIKSTCEFLVDLFEGFLDLTQVFDHFNFEKINSEFTPLSMDTKLSRIMKYFREREKINNKLNIWNNNRYRGDKISLSDDLIYELLLSLSRSVQNLGSIFTNISSLNQQNLYLYSGLASGLMLVINTLVKLERGKEHAEKRLEEENSNKKKDEKEKKGLFGVKPTKWMNDLGARILNLGNQVLNSESRKGILMSPIKICRGMDNKQVPNIISSRLKMINFEIIKIMQGCVWGIAIELSIKKEESSEVGRISNSSTYRGYLVSLIIEILDYIETLINFEDIEFLRSLIEETTNRGGQNDQDSKNQIRGSSIVWGLLDAIIFQGRISNTVLEEKAFQIFKNCFDHFGREKKPTLGCTEKVNYSRPNKFTLDNITCTRKYFVLGYLKSSLFLSNIVKHKRETWIDDRIIRRTITRVGRMSSPNLLRLGEISPITANIENTYDSNIKIGVSRIMTNRVQRSFSGTGDSVISNHQRVSEYLYSEIKSMQRDQPWIANYF</sequence>
<reference evidence="2 3" key="1">
    <citation type="submission" date="2019-09" db="EMBL/GenBank/DDBJ databases">
        <title>Consistent, comparative and evidence-based genome assembly and annotation for Cryptosporidium parvum, C. hominis and C. tyzzeri.</title>
        <authorList>
            <person name="Baptista R.P."/>
            <person name="Li Y."/>
            <person name="Sateriale A."/>
            <person name="Ansell B."/>
            <person name="Jex A."/>
            <person name="Sanders M."/>
            <person name="Brooks K."/>
            <person name="Tracey A."/>
            <person name="Berriman M."/>
            <person name="Striepen B."/>
            <person name="Cotton J.A."/>
            <person name="Kissinger J.C."/>
        </authorList>
    </citation>
    <scope>NUCLEOTIDE SEQUENCE [LARGE SCALE GENOMIC DNA]</scope>
    <source>
        <strain evidence="2 3">IOWA-ATCC</strain>
    </source>
</reference>
<name>A0A7S7RHG0_CRYPV</name>
<dbReference type="OMA" id="NIPWIAN"/>
<evidence type="ECO:0000256" key="1">
    <source>
        <dbReference type="SAM" id="MobiDB-lite"/>
    </source>
</evidence>
<accession>A0A7S7RHG0</accession>
<dbReference type="Proteomes" id="UP000593906">
    <property type="component" value="Chromosome 2"/>
</dbReference>